<evidence type="ECO:0000313" key="1">
    <source>
        <dbReference type="EMBL" id="CUW12391.1"/>
    </source>
</evidence>
<gene>
    <name evidence="1" type="ORF">KSL4_0829</name>
</gene>
<reference evidence="1 2" key="1">
    <citation type="submission" date="2015-12" db="EMBL/GenBank/DDBJ databases">
        <authorList>
            <person name="Andreevskaya M."/>
        </authorList>
    </citation>
    <scope>NUCLEOTIDE SEQUENCE [LARGE SCALE GENOMIC DNA]</scope>
    <source>
        <strain evidence="1 2">KSL4-2</strain>
    </source>
</reference>
<comment type="caution">
    <text evidence="1">The sequence shown here is derived from an EMBL/GenBank/DDBJ whole genome shotgun (WGS) entry which is preliminary data.</text>
</comment>
<dbReference type="EMBL" id="FBTB01000015">
    <property type="protein sequence ID" value="CUW12391.1"/>
    <property type="molecule type" value="Genomic_DNA"/>
</dbReference>
<sequence length="38" mass="4418">MRLRVVDLLMIVSNQAMIKNRKSGKVLKFGFEEALRII</sequence>
<accession>A0ABM9V462</accession>
<name>A0ABM9V462_9LACO</name>
<evidence type="ECO:0000313" key="2">
    <source>
        <dbReference type="Proteomes" id="UP000199047"/>
    </source>
</evidence>
<organism evidence="1 2">
    <name type="scientific">Leuconostoc inhae</name>
    <dbReference type="NCBI Taxonomy" id="178001"/>
    <lineage>
        <taxon>Bacteria</taxon>
        <taxon>Bacillati</taxon>
        <taxon>Bacillota</taxon>
        <taxon>Bacilli</taxon>
        <taxon>Lactobacillales</taxon>
        <taxon>Lactobacillaceae</taxon>
        <taxon>Leuconostoc</taxon>
    </lineage>
</organism>
<proteinExistence type="predicted"/>
<keyword evidence="2" id="KW-1185">Reference proteome</keyword>
<dbReference type="Proteomes" id="UP000199047">
    <property type="component" value="Unassembled WGS sequence"/>
</dbReference>
<protein>
    <submittedName>
        <fullName evidence="1">Uncharacterized protein</fullName>
    </submittedName>
</protein>